<dbReference type="SMR" id="A0A0B1TK19"/>
<dbReference type="PANTHER" id="PTHR24166">
    <property type="entry name" value="ROLLING PEBBLES, ISOFORM B"/>
    <property type="match status" value="1"/>
</dbReference>
<dbReference type="InterPro" id="IPR002110">
    <property type="entry name" value="Ankyrin_rpt"/>
</dbReference>
<organism evidence="3 4">
    <name type="scientific">Oesophagostomum dentatum</name>
    <name type="common">Nodular worm</name>
    <dbReference type="NCBI Taxonomy" id="61180"/>
    <lineage>
        <taxon>Eukaryota</taxon>
        <taxon>Metazoa</taxon>
        <taxon>Ecdysozoa</taxon>
        <taxon>Nematoda</taxon>
        <taxon>Chromadorea</taxon>
        <taxon>Rhabditida</taxon>
        <taxon>Rhabditina</taxon>
        <taxon>Rhabditomorpha</taxon>
        <taxon>Strongyloidea</taxon>
        <taxon>Strongylidae</taxon>
        <taxon>Oesophagostomum</taxon>
    </lineage>
</organism>
<dbReference type="SUPFAM" id="SSF48403">
    <property type="entry name" value="Ankyrin repeat"/>
    <property type="match status" value="1"/>
</dbReference>
<keyword evidence="1" id="KW-0677">Repeat</keyword>
<dbReference type="OrthoDB" id="5860128at2759"/>
<dbReference type="InterPro" id="IPR036770">
    <property type="entry name" value="Ankyrin_rpt-contain_sf"/>
</dbReference>
<keyword evidence="4" id="KW-1185">Reference proteome</keyword>
<dbReference type="Proteomes" id="UP000053660">
    <property type="component" value="Unassembled WGS sequence"/>
</dbReference>
<feature type="non-terminal residue" evidence="3">
    <location>
        <position position="244"/>
    </location>
</feature>
<dbReference type="InterPro" id="IPR050889">
    <property type="entry name" value="Dendritic_Spine_Reg/Scaffold"/>
</dbReference>
<dbReference type="AlphaFoldDB" id="A0A0B1TK19"/>
<evidence type="ECO:0000256" key="1">
    <source>
        <dbReference type="ARBA" id="ARBA00022737"/>
    </source>
</evidence>
<dbReference type="Pfam" id="PF12796">
    <property type="entry name" value="Ank_2"/>
    <property type="match status" value="1"/>
</dbReference>
<evidence type="ECO:0000256" key="2">
    <source>
        <dbReference type="ARBA" id="ARBA00023043"/>
    </source>
</evidence>
<dbReference type="EMBL" id="KN549662">
    <property type="protein sequence ID" value="KHJ96456.1"/>
    <property type="molecule type" value="Genomic_DNA"/>
</dbReference>
<accession>A0A0B1TK19</accession>
<reference evidence="3 4" key="1">
    <citation type="submission" date="2014-03" db="EMBL/GenBank/DDBJ databases">
        <title>Draft genome of the hookworm Oesophagostomum dentatum.</title>
        <authorList>
            <person name="Mitreva M."/>
        </authorList>
    </citation>
    <scope>NUCLEOTIDE SEQUENCE [LARGE SCALE GENOMIC DNA]</scope>
    <source>
        <strain evidence="3 4">OD-Hann</strain>
    </source>
</reference>
<dbReference type="PANTHER" id="PTHR24166:SF48">
    <property type="entry name" value="PROTEIN VAPYRIN"/>
    <property type="match status" value="1"/>
</dbReference>
<dbReference type="Gene3D" id="1.25.40.20">
    <property type="entry name" value="Ankyrin repeat-containing domain"/>
    <property type="match status" value="1"/>
</dbReference>
<dbReference type="SMART" id="SM00248">
    <property type="entry name" value="ANK"/>
    <property type="match status" value="4"/>
</dbReference>
<sequence length="244" mass="27587">MAVYHGNMDMIKMLQAWQLIKPQHFPQAFREAANAGDVQMLTELFEMCGKNPNLMVEQNVGSDKFLQSPLHVAAAAGHLRAVQYLCLFGEAFRTLPDGAGDLPLTHAIENGHMAIVDYLMKTYPQEVRYPIIRSAIACKRNRVAKCMFDKMLDLKEVIDDVRPLKFAVDVENFHCAEYFLKSYMNTRKVDLPPWSFDVMEALDSVLRCKSLPPEKKAKFVVAFQLAGVKVTCTNLEKVNVILSS</sequence>
<gene>
    <name evidence="3" type="ORF">OESDEN_03576</name>
</gene>
<proteinExistence type="predicted"/>
<name>A0A0B1TK19_OESDE</name>
<evidence type="ECO:0000313" key="3">
    <source>
        <dbReference type="EMBL" id="KHJ96456.1"/>
    </source>
</evidence>
<protein>
    <submittedName>
        <fullName evidence="3">Uncharacterized protein</fullName>
    </submittedName>
</protein>
<keyword evidence="2" id="KW-0040">ANK repeat</keyword>
<evidence type="ECO:0000313" key="4">
    <source>
        <dbReference type="Proteomes" id="UP000053660"/>
    </source>
</evidence>